<evidence type="ECO:0000256" key="1">
    <source>
        <dbReference type="SAM" id="MobiDB-lite"/>
    </source>
</evidence>
<dbReference type="RefSeq" id="XP_002951599.1">
    <property type="nucleotide sequence ID" value="XM_002951553.1"/>
</dbReference>
<organism evidence="3">
    <name type="scientific">Volvox carteri f. nagariensis</name>
    <dbReference type="NCBI Taxonomy" id="3068"/>
    <lineage>
        <taxon>Eukaryota</taxon>
        <taxon>Viridiplantae</taxon>
        <taxon>Chlorophyta</taxon>
        <taxon>core chlorophytes</taxon>
        <taxon>Chlorophyceae</taxon>
        <taxon>CS clade</taxon>
        <taxon>Chlamydomonadales</taxon>
        <taxon>Volvocaceae</taxon>
        <taxon>Volvox</taxon>
    </lineage>
</organism>
<dbReference type="AlphaFoldDB" id="D8TYK4"/>
<dbReference type="Proteomes" id="UP000001058">
    <property type="component" value="Unassembled WGS sequence"/>
</dbReference>
<evidence type="ECO:0000313" key="2">
    <source>
        <dbReference type="EMBL" id="EFJ47410.1"/>
    </source>
</evidence>
<dbReference type="InParanoid" id="D8TYK4"/>
<evidence type="ECO:0000313" key="3">
    <source>
        <dbReference type="Proteomes" id="UP000001058"/>
    </source>
</evidence>
<dbReference type="EMBL" id="GL378345">
    <property type="protein sequence ID" value="EFJ47410.1"/>
    <property type="molecule type" value="Genomic_DNA"/>
</dbReference>
<name>D8TYK4_VOLCA</name>
<feature type="compositionally biased region" description="Low complexity" evidence="1">
    <location>
        <begin position="65"/>
        <end position="83"/>
    </location>
</feature>
<gene>
    <name evidence="2" type="ORF">VOLCADRAFT_105134</name>
</gene>
<dbReference type="OrthoDB" id="535705at2759"/>
<proteinExistence type="predicted"/>
<sequence length="166" mass="17995">MAEKDQARIRELPSMDELNAKDAALDDLLSKLGGSISGRDLAPDESPQASTSGRTPNQMPPSRPPQALRAAAAASWKKSVQSADDQPGRLQSYIIREILKARTAAAAERKELDLEPYIRIAQPLGPQSTAQPVHFILSCGNCTRRILQIQCAVPNMKTSPPRNGDN</sequence>
<feature type="region of interest" description="Disordered" evidence="1">
    <location>
        <begin position="34"/>
        <end position="86"/>
    </location>
</feature>
<accession>D8TYK4</accession>
<keyword evidence="3" id="KW-1185">Reference proteome</keyword>
<protein>
    <submittedName>
        <fullName evidence="2">Uncharacterized protein</fullName>
    </submittedName>
</protein>
<dbReference type="GeneID" id="9615600"/>
<reference evidence="2 3" key="1">
    <citation type="journal article" date="2010" name="Science">
        <title>Genomic analysis of organismal complexity in the multicellular green alga Volvox carteri.</title>
        <authorList>
            <person name="Prochnik S.E."/>
            <person name="Umen J."/>
            <person name="Nedelcu A.M."/>
            <person name="Hallmann A."/>
            <person name="Miller S.M."/>
            <person name="Nishii I."/>
            <person name="Ferris P."/>
            <person name="Kuo A."/>
            <person name="Mitros T."/>
            <person name="Fritz-Laylin L.K."/>
            <person name="Hellsten U."/>
            <person name="Chapman J."/>
            <person name="Simakov O."/>
            <person name="Rensing S.A."/>
            <person name="Terry A."/>
            <person name="Pangilinan J."/>
            <person name="Kapitonov V."/>
            <person name="Jurka J."/>
            <person name="Salamov A."/>
            <person name="Shapiro H."/>
            <person name="Schmutz J."/>
            <person name="Grimwood J."/>
            <person name="Lindquist E."/>
            <person name="Lucas S."/>
            <person name="Grigoriev I.V."/>
            <person name="Schmitt R."/>
            <person name="Kirk D."/>
            <person name="Rokhsar D.S."/>
        </authorList>
    </citation>
    <scope>NUCLEOTIDE SEQUENCE [LARGE SCALE GENOMIC DNA]</scope>
    <source>
        <strain evidence="3">f. Nagariensis / Eve</strain>
    </source>
</reference>
<dbReference type="KEGG" id="vcn:VOLCADRAFT_105134"/>
<feature type="compositionally biased region" description="Polar residues" evidence="1">
    <location>
        <begin position="47"/>
        <end position="57"/>
    </location>
</feature>